<protein>
    <submittedName>
        <fullName evidence="7">Subtilase family protein</fullName>
    </submittedName>
</protein>
<dbReference type="PANTHER" id="PTHR43806:SF11">
    <property type="entry name" value="CEREVISIN-RELATED"/>
    <property type="match status" value="1"/>
</dbReference>
<dbReference type="InterPro" id="IPR023827">
    <property type="entry name" value="Peptidase_S8_Asp-AS"/>
</dbReference>
<keyword evidence="8" id="KW-1185">Reference proteome</keyword>
<keyword evidence="3 5" id="KW-0378">Hydrolase</keyword>
<dbReference type="SUPFAM" id="SSF52743">
    <property type="entry name" value="Subtilisin-like"/>
    <property type="match status" value="1"/>
</dbReference>
<evidence type="ECO:0000256" key="1">
    <source>
        <dbReference type="ARBA" id="ARBA00011073"/>
    </source>
</evidence>
<dbReference type="PANTHER" id="PTHR43806">
    <property type="entry name" value="PEPTIDASE S8"/>
    <property type="match status" value="1"/>
</dbReference>
<feature type="domain" description="Peptidase S8/S53" evidence="6">
    <location>
        <begin position="431"/>
        <end position="557"/>
    </location>
</feature>
<organism evidence="7 8">
    <name type="scientific">Kineothrix alysoides</name>
    <dbReference type="NCBI Taxonomy" id="1469948"/>
    <lineage>
        <taxon>Bacteria</taxon>
        <taxon>Bacillati</taxon>
        <taxon>Bacillota</taxon>
        <taxon>Clostridia</taxon>
        <taxon>Lachnospirales</taxon>
        <taxon>Lachnospiraceae</taxon>
        <taxon>Kineothrix</taxon>
    </lineage>
</organism>
<comment type="caution">
    <text evidence="7">The sequence shown here is derived from an EMBL/GenBank/DDBJ whole genome shotgun (WGS) entry which is preliminary data.</text>
</comment>
<dbReference type="PROSITE" id="PS51892">
    <property type="entry name" value="SUBTILASE"/>
    <property type="match status" value="1"/>
</dbReference>
<dbReference type="EMBL" id="SLUO01000004">
    <property type="protein sequence ID" value="TCL59284.1"/>
    <property type="molecule type" value="Genomic_DNA"/>
</dbReference>
<feature type="domain" description="Peptidase S8/S53" evidence="6">
    <location>
        <begin position="103"/>
        <end position="311"/>
    </location>
</feature>
<sequence length="574" mass="63189">MACREQMLSNDYMEILLDYTSPYIDELYPENCIEVIDNEFIVVLVERSLLPPISISTFTYTSIPKLYGLMQETVTPAQGNFDPLSLIRTGILQVQRPPLSLTGRGVIIGFIDTGIQYDLQVFRREDGTSRILAIWDQTIQDGTPPEGFSYGTLYTNEQINEALQSDDPLSIVPTTDTIGHGTAMASVAAGSNINFGLTFLGAAPDADIVVVKCREAKQYLLDYYFVPEGVPAYSGTDIAMAVKYLDSFAVAGIRPVVMCIGMGTNLGDHAGNSLLSRYLSRIAEKRSRAVVVCGGNEGNAEHHYGSSITMSSRMVVEVVEVRVDAQEIGFVMELWGSPPNLFSVALRSPGGEVIPAIDFRSRTTRSFSFIYERTKVTVDHILVEQVTGEEVVVFRFEAPTPGVWTFNIVIEGDSDYSEINMWLPITQFLQGNTNFLRSTPYTTLTEPSLAYNVITPSTYDDSNDSFYIESGRGFARGREAKPDFAAPGVNVSTVLGDRTGSSMSAAITAGASAQFMQWAVVEGNQPLVQSTQLKTYFMRGARRDMEVLYPNRSWGYGQLDIERTFRIIAGTIGG</sequence>
<keyword evidence="2 5" id="KW-0645">Protease</keyword>
<feature type="active site" description="Charge relay system" evidence="5">
    <location>
        <position position="180"/>
    </location>
</feature>
<evidence type="ECO:0000256" key="4">
    <source>
        <dbReference type="ARBA" id="ARBA00022825"/>
    </source>
</evidence>
<dbReference type="Pfam" id="PF00082">
    <property type="entry name" value="Peptidase_S8"/>
    <property type="match status" value="2"/>
</dbReference>
<dbReference type="InterPro" id="IPR050131">
    <property type="entry name" value="Peptidase_S8_subtilisin-like"/>
</dbReference>
<dbReference type="InterPro" id="IPR015500">
    <property type="entry name" value="Peptidase_S8_subtilisin-rel"/>
</dbReference>
<dbReference type="PRINTS" id="PR00723">
    <property type="entry name" value="SUBTILISIN"/>
</dbReference>
<dbReference type="Gene3D" id="3.40.50.200">
    <property type="entry name" value="Peptidase S8/S53 domain"/>
    <property type="match status" value="1"/>
</dbReference>
<dbReference type="InterPro" id="IPR034045">
    <property type="entry name" value="Pep_S8_CspA-like"/>
</dbReference>
<evidence type="ECO:0000259" key="6">
    <source>
        <dbReference type="Pfam" id="PF00082"/>
    </source>
</evidence>
<dbReference type="InterPro" id="IPR017310">
    <property type="entry name" value="Pept_S8A_subtilisin_clostridia"/>
</dbReference>
<evidence type="ECO:0000256" key="5">
    <source>
        <dbReference type="PROSITE-ProRule" id="PRU01240"/>
    </source>
</evidence>
<dbReference type="CDD" id="cd07478">
    <property type="entry name" value="Peptidases_S8_CspA-like"/>
    <property type="match status" value="1"/>
</dbReference>
<feature type="active site" description="Charge relay system" evidence="5">
    <location>
        <position position="502"/>
    </location>
</feature>
<evidence type="ECO:0000256" key="2">
    <source>
        <dbReference type="ARBA" id="ARBA00022670"/>
    </source>
</evidence>
<dbReference type="Proteomes" id="UP000295718">
    <property type="component" value="Unassembled WGS sequence"/>
</dbReference>
<dbReference type="OrthoDB" id="9762689at2"/>
<proteinExistence type="inferred from homology"/>
<dbReference type="InterPro" id="IPR000209">
    <property type="entry name" value="Peptidase_S8/S53_dom"/>
</dbReference>
<feature type="active site" description="Charge relay system" evidence="5">
    <location>
        <position position="112"/>
    </location>
</feature>
<dbReference type="InterPro" id="IPR036852">
    <property type="entry name" value="Peptidase_S8/S53_dom_sf"/>
</dbReference>
<dbReference type="AlphaFoldDB" id="A0A4R1R1S0"/>
<dbReference type="STRING" id="1469948.GCA_000732725_00019"/>
<dbReference type="PIRSF" id="PIRSF037894">
    <property type="entry name" value="Subtilisin_rel_CspABC"/>
    <property type="match status" value="1"/>
</dbReference>
<comment type="similarity">
    <text evidence="1 5">Belongs to the peptidase S8 family.</text>
</comment>
<dbReference type="RefSeq" id="WP_031388810.1">
    <property type="nucleotide sequence ID" value="NZ_JPNB01000001.1"/>
</dbReference>
<evidence type="ECO:0000313" key="8">
    <source>
        <dbReference type="Proteomes" id="UP000295718"/>
    </source>
</evidence>
<keyword evidence="4 5" id="KW-0720">Serine protease</keyword>
<dbReference type="GO" id="GO:0006508">
    <property type="term" value="P:proteolysis"/>
    <property type="evidence" value="ECO:0007669"/>
    <property type="project" value="UniProtKB-KW"/>
</dbReference>
<reference evidence="7 8" key="1">
    <citation type="submission" date="2019-03" db="EMBL/GenBank/DDBJ databases">
        <title>Genomic Encyclopedia of Type Strains, Phase IV (KMG-IV): sequencing the most valuable type-strain genomes for metagenomic binning, comparative biology and taxonomic classification.</title>
        <authorList>
            <person name="Goeker M."/>
        </authorList>
    </citation>
    <scope>NUCLEOTIDE SEQUENCE [LARGE SCALE GENOMIC DNA]</scope>
    <source>
        <strain evidence="7 8">DSM 100556</strain>
    </source>
</reference>
<accession>A0A4R1R1S0</accession>
<name>A0A4R1R1S0_9FIRM</name>
<evidence type="ECO:0000313" key="7">
    <source>
        <dbReference type="EMBL" id="TCL59284.1"/>
    </source>
</evidence>
<dbReference type="GO" id="GO:0004252">
    <property type="term" value="F:serine-type endopeptidase activity"/>
    <property type="evidence" value="ECO:0007669"/>
    <property type="project" value="UniProtKB-UniRule"/>
</dbReference>
<dbReference type="Gene3D" id="2.60.120.1290">
    <property type="match status" value="1"/>
</dbReference>
<gene>
    <name evidence="7" type="ORF">EDD76_10420</name>
</gene>
<evidence type="ECO:0000256" key="3">
    <source>
        <dbReference type="ARBA" id="ARBA00022801"/>
    </source>
</evidence>
<dbReference type="PROSITE" id="PS00136">
    <property type="entry name" value="SUBTILASE_ASP"/>
    <property type="match status" value="1"/>
</dbReference>